<accession>A0A1Q9ELW1</accession>
<proteinExistence type="predicted"/>
<sequence length="249" mass="27506">MMCLGLIDMQRQKECSQLTENASDRYASRFKLVERSKLTEAAEAAAAPKQMDPAPRKEFLGCHFELDGCLPAEEFRAALVGLEVEIESRLATMRAELLQLLQESSEALRQELAQESAAASPRRRPSPPAEPAPAPEAEPTPARRPPTTAATPARLHLARLPTDRLRSSAERMGIKAGGGKPEIIAAVLHAIQKQHRLTRKKCGSELAKPELYEPLSILFSYEYEATASTVCLRLREARSGLSCRRLLPR</sequence>
<keyword evidence="3" id="KW-1185">Reference proteome</keyword>
<evidence type="ECO:0000313" key="3">
    <source>
        <dbReference type="Proteomes" id="UP000186817"/>
    </source>
</evidence>
<organism evidence="2 3">
    <name type="scientific">Symbiodinium microadriaticum</name>
    <name type="common">Dinoflagellate</name>
    <name type="synonym">Zooxanthella microadriatica</name>
    <dbReference type="NCBI Taxonomy" id="2951"/>
    <lineage>
        <taxon>Eukaryota</taxon>
        <taxon>Sar</taxon>
        <taxon>Alveolata</taxon>
        <taxon>Dinophyceae</taxon>
        <taxon>Suessiales</taxon>
        <taxon>Symbiodiniaceae</taxon>
        <taxon>Symbiodinium</taxon>
    </lineage>
</organism>
<name>A0A1Q9ELW1_SYMMI</name>
<comment type="caution">
    <text evidence="2">The sequence shown here is derived from an EMBL/GenBank/DDBJ whole genome shotgun (WGS) entry which is preliminary data.</text>
</comment>
<reference evidence="2 3" key="1">
    <citation type="submission" date="2016-02" db="EMBL/GenBank/DDBJ databases">
        <title>Genome analysis of coral dinoflagellate symbionts highlights evolutionary adaptations to a symbiotic lifestyle.</title>
        <authorList>
            <person name="Aranda M."/>
            <person name="Li Y."/>
            <person name="Liew Y.J."/>
            <person name="Baumgarten S."/>
            <person name="Simakov O."/>
            <person name="Wilson M."/>
            <person name="Piel J."/>
            <person name="Ashoor H."/>
            <person name="Bougouffa S."/>
            <person name="Bajic V.B."/>
            <person name="Ryu T."/>
            <person name="Ravasi T."/>
            <person name="Bayer T."/>
            <person name="Micklem G."/>
            <person name="Kim H."/>
            <person name="Bhak J."/>
            <person name="Lajeunesse T.C."/>
            <person name="Voolstra C.R."/>
        </authorList>
    </citation>
    <scope>NUCLEOTIDE SEQUENCE [LARGE SCALE GENOMIC DNA]</scope>
    <source>
        <strain evidence="2 3">CCMP2467</strain>
    </source>
</reference>
<dbReference type="EMBL" id="LSRX01000118">
    <property type="protein sequence ID" value="OLQ08414.1"/>
    <property type="molecule type" value="Genomic_DNA"/>
</dbReference>
<evidence type="ECO:0008006" key="4">
    <source>
        <dbReference type="Google" id="ProtNLM"/>
    </source>
</evidence>
<feature type="compositionally biased region" description="Basic and acidic residues" evidence="1">
    <location>
        <begin position="161"/>
        <end position="171"/>
    </location>
</feature>
<feature type="compositionally biased region" description="Low complexity" evidence="1">
    <location>
        <begin position="145"/>
        <end position="154"/>
    </location>
</feature>
<evidence type="ECO:0000256" key="1">
    <source>
        <dbReference type="SAM" id="MobiDB-lite"/>
    </source>
</evidence>
<gene>
    <name evidence="2" type="ORF">AK812_SmicGene8080</name>
</gene>
<protein>
    <recommendedName>
        <fullName evidence="4">SAP domain-containing protein</fullName>
    </recommendedName>
</protein>
<evidence type="ECO:0000313" key="2">
    <source>
        <dbReference type="EMBL" id="OLQ08414.1"/>
    </source>
</evidence>
<feature type="region of interest" description="Disordered" evidence="1">
    <location>
        <begin position="109"/>
        <end position="171"/>
    </location>
</feature>
<feature type="compositionally biased region" description="Low complexity" evidence="1">
    <location>
        <begin position="109"/>
        <end position="120"/>
    </location>
</feature>
<dbReference type="OrthoDB" id="10545319at2759"/>
<feature type="compositionally biased region" description="Pro residues" evidence="1">
    <location>
        <begin position="126"/>
        <end position="144"/>
    </location>
</feature>
<dbReference type="AlphaFoldDB" id="A0A1Q9ELW1"/>
<dbReference type="Proteomes" id="UP000186817">
    <property type="component" value="Unassembled WGS sequence"/>
</dbReference>